<dbReference type="GO" id="GO:0030428">
    <property type="term" value="C:cell septum"/>
    <property type="evidence" value="ECO:0007669"/>
    <property type="project" value="TreeGrafter"/>
</dbReference>
<dbReference type="GO" id="GO:0005524">
    <property type="term" value="F:ATP binding"/>
    <property type="evidence" value="ECO:0007669"/>
    <property type="project" value="UniProtKB-UniRule"/>
</dbReference>
<reference evidence="18" key="1">
    <citation type="journal article" date="2016" name="Proc. Natl. Acad. Sci. U.S.A.">
        <title>Lipid metabolic changes in an early divergent fungus govern the establishment of a mutualistic symbiosis with endobacteria.</title>
        <authorList>
            <person name="Lastovetsky O.A."/>
            <person name="Gaspar M.L."/>
            <person name="Mondo S.J."/>
            <person name="LaButti K.M."/>
            <person name="Sandor L."/>
            <person name="Grigoriev I.V."/>
            <person name="Henry S.A."/>
            <person name="Pawlowska T.E."/>
        </authorList>
    </citation>
    <scope>NUCLEOTIDE SEQUENCE [LARGE SCALE GENOMIC DNA]</scope>
    <source>
        <strain evidence="18">ATCC 52814</strain>
    </source>
</reference>
<gene>
    <name evidence="18" type="ORF">BCV72DRAFT_270164</name>
</gene>
<feature type="compositionally biased region" description="Basic and acidic residues" evidence="13">
    <location>
        <begin position="570"/>
        <end position="580"/>
    </location>
</feature>
<dbReference type="EC" id="2.4.1.16" evidence="2"/>
<dbReference type="PROSITE" id="PS51456">
    <property type="entry name" value="MYOSIN_MOTOR"/>
    <property type="match status" value="1"/>
</dbReference>
<name>A0A1X0RBV6_RHIZD</name>
<keyword evidence="12" id="KW-0009">Actin-binding</keyword>
<dbReference type="OrthoDB" id="370884at2759"/>
<evidence type="ECO:0000259" key="17">
    <source>
        <dbReference type="PROSITE" id="PS51998"/>
    </source>
</evidence>
<dbReference type="SMART" id="SM01117">
    <property type="entry name" value="Cyt-b5"/>
    <property type="match status" value="2"/>
</dbReference>
<feature type="transmembrane region" description="Helical" evidence="14">
    <location>
        <begin position="1598"/>
        <end position="1619"/>
    </location>
</feature>
<dbReference type="PROSITE" id="PS51998">
    <property type="entry name" value="DEK_C"/>
    <property type="match status" value="1"/>
</dbReference>
<dbReference type="InterPro" id="IPR004835">
    <property type="entry name" value="Chitin_synth"/>
</dbReference>
<keyword evidence="12" id="KW-0067">ATP-binding</keyword>
<feature type="transmembrane region" description="Helical" evidence="14">
    <location>
        <begin position="873"/>
        <end position="890"/>
    </location>
</feature>
<proteinExistence type="inferred from homology"/>
<accession>A0A1X0RBV6</accession>
<keyword evidence="5" id="KW-0808">Transferase</keyword>
<dbReference type="Gene3D" id="1.20.120.720">
    <property type="entry name" value="Myosin VI head, motor domain, U50 subdomain"/>
    <property type="match status" value="1"/>
</dbReference>
<comment type="similarity">
    <text evidence="12">Belongs to the TRAFAC class myosin-kinesin ATPase superfamily. Myosin family.</text>
</comment>
<feature type="transmembrane region" description="Helical" evidence="14">
    <location>
        <begin position="1571"/>
        <end position="1592"/>
    </location>
</feature>
<evidence type="ECO:0000259" key="16">
    <source>
        <dbReference type="PROSITE" id="PS51456"/>
    </source>
</evidence>
<evidence type="ECO:0000256" key="6">
    <source>
        <dbReference type="ARBA" id="ARBA00022692"/>
    </source>
</evidence>
<dbReference type="SUPFAM" id="SSF55856">
    <property type="entry name" value="Cytochrome b5-like heme/steroid binding domain"/>
    <property type="match status" value="1"/>
</dbReference>
<dbReference type="GO" id="GO:0016459">
    <property type="term" value="C:myosin complex"/>
    <property type="evidence" value="ECO:0007669"/>
    <property type="project" value="UniProtKB-KW"/>
</dbReference>
<dbReference type="GO" id="GO:0003774">
    <property type="term" value="F:cytoskeletal motor activity"/>
    <property type="evidence" value="ECO:0007669"/>
    <property type="project" value="UniProtKB-UniRule"/>
</dbReference>
<dbReference type="Gene3D" id="1.10.10.820">
    <property type="match status" value="1"/>
</dbReference>
<evidence type="ECO:0000256" key="11">
    <source>
        <dbReference type="ARBA" id="ARBA00023180"/>
    </source>
</evidence>
<dbReference type="InterPro" id="IPR029044">
    <property type="entry name" value="Nucleotide-diphossugar_trans"/>
</dbReference>
<dbReference type="GO" id="GO:0006031">
    <property type="term" value="P:chitin biosynthetic process"/>
    <property type="evidence" value="ECO:0007669"/>
    <property type="project" value="TreeGrafter"/>
</dbReference>
<evidence type="ECO:0000256" key="2">
    <source>
        <dbReference type="ARBA" id="ARBA00012543"/>
    </source>
</evidence>
<feature type="region of interest" description="Actin-binding" evidence="12">
    <location>
        <begin position="608"/>
        <end position="630"/>
    </location>
</feature>
<dbReference type="Pfam" id="PF00173">
    <property type="entry name" value="Cyt-b5"/>
    <property type="match status" value="1"/>
</dbReference>
<evidence type="ECO:0000256" key="14">
    <source>
        <dbReference type="SAM" id="Phobius"/>
    </source>
</evidence>
<dbReference type="InterPro" id="IPR001199">
    <property type="entry name" value="Cyt_B5-like_heme/steroid-bd"/>
</dbReference>
<dbReference type="Pfam" id="PF00063">
    <property type="entry name" value="Myosin_head"/>
    <property type="match status" value="1"/>
</dbReference>
<dbReference type="GO" id="GO:0004100">
    <property type="term" value="F:chitin synthase activity"/>
    <property type="evidence" value="ECO:0007669"/>
    <property type="project" value="UniProtKB-EC"/>
</dbReference>
<evidence type="ECO:0000256" key="13">
    <source>
        <dbReference type="SAM" id="MobiDB-lite"/>
    </source>
</evidence>
<feature type="transmembrane region" description="Helical" evidence="14">
    <location>
        <begin position="1626"/>
        <end position="1649"/>
    </location>
</feature>
<dbReference type="Pfam" id="PF03142">
    <property type="entry name" value="Chitin_synth_2"/>
    <property type="match status" value="1"/>
</dbReference>
<keyword evidence="4" id="KW-0328">Glycosyltransferase</keyword>
<evidence type="ECO:0000259" key="15">
    <source>
        <dbReference type="PROSITE" id="PS50255"/>
    </source>
</evidence>
<evidence type="ECO:0000256" key="7">
    <source>
        <dbReference type="ARBA" id="ARBA00022989"/>
    </source>
</evidence>
<keyword evidence="9 14" id="KW-0472">Membrane</keyword>
<keyword evidence="3" id="KW-1003">Cell membrane</keyword>
<feature type="domain" description="DEK-C" evidence="17">
    <location>
        <begin position="1814"/>
        <end position="1869"/>
    </location>
</feature>
<feature type="compositionally biased region" description="Polar residues" evidence="13">
    <location>
        <begin position="583"/>
        <end position="598"/>
    </location>
</feature>
<feature type="domain" description="Cytochrome b5 heme-binding" evidence="15">
    <location>
        <begin position="938"/>
        <end position="998"/>
    </location>
</feature>
<dbReference type="EMBL" id="KV921875">
    <property type="protein sequence ID" value="ORE09486.1"/>
    <property type="molecule type" value="Genomic_DNA"/>
</dbReference>
<dbReference type="Pfam" id="PF08766">
    <property type="entry name" value="DEK_C"/>
    <property type="match status" value="1"/>
</dbReference>
<dbReference type="GO" id="GO:0003779">
    <property type="term" value="F:actin binding"/>
    <property type="evidence" value="ECO:0007669"/>
    <property type="project" value="UniProtKB-KW"/>
</dbReference>
<evidence type="ECO:0000256" key="3">
    <source>
        <dbReference type="ARBA" id="ARBA00022475"/>
    </source>
</evidence>
<dbReference type="SMART" id="SM00242">
    <property type="entry name" value="MYSc"/>
    <property type="match status" value="1"/>
</dbReference>
<dbReference type="GO" id="GO:0005886">
    <property type="term" value="C:plasma membrane"/>
    <property type="evidence" value="ECO:0007669"/>
    <property type="project" value="UniProtKB-SubCell"/>
</dbReference>
<dbReference type="Proteomes" id="UP000242414">
    <property type="component" value="Unassembled WGS sequence"/>
</dbReference>
<feature type="domain" description="Myosin motor" evidence="16">
    <location>
        <begin position="2"/>
        <end position="726"/>
    </location>
</feature>
<dbReference type="Gene3D" id="3.40.850.10">
    <property type="entry name" value="Kinesin motor domain"/>
    <property type="match status" value="1"/>
</dbReference>
<evidence type="ECO:0000313" key="18">
    <source>
        <dbReference type="EMBL" id="ORE09486.1"/>
    </source>
</evidence>
<dbReference type="Gene3D" id="3.10.120.10">
    <property type="entry name" value="Cytochrome b5-like heme/steroid binding domain"/>
    <property type="match status" value="2"/>
</dbReference>
<dbReference type="InterPro" id="IPR001609">
    <property type="entry name" value="Myosin_head_motor_dom-like"/>
</dbReference>
<dbReference type="Gene3D" id="3.90.550.10">
    <property type="entry name" value="Spore Coat Polysaccharide Biosynthesis Protein SpsA, Chain A"/>
    <property type="match status" value="1"/>
</dbReference>
<evidence type="ECO:0000256" key="4">
    <source>
        <dbReference type="ARBA" id="ARBA00022676"/>
    </source>
</evidence>
<dbReference type="SUPFAM" id="SSF52540">
    <property type="entry name" value="P-loop containing nucleoside triphosphate hydrolases"/>
    <property type="match status" value="1"/>
</dbReference>
<keyword evidence="11" id="KW-0325">Glycoprotein</keyword>
<keyword evidence="7 14" id="KW-1133">Transmembrane helix</keyword>
<feature type="transmembrane region" description="Helical" evidence="14">
    <location>
        <begin position="1173"/>
        <end position="1195"/>
    </location>
</feature>
<dbReference type="PROSITE" id="PS50255">
    <property type="entry name" value="CYTOCHROME_B5_2"/>
    <property type="match status" value="1"/>
</dbReference>
<dbReference type="InterPro" id="IPR036400">
    <property type="entry name" value="Cyt_B5-like_heme/steroid_sf"/>
</dbReference>
<evidence type="ECO:0000256" key="9">
    <source>
        <dbReference type="ARBA" id="ARBA00023136"/>
    </source>
</evidence>
<organism evidence="18">
    <name type="scientific">Rhizopus microsporus var. microsporus</name>
    <dbReference type="NCBI Taxonomy" id="86635"/>
    <lineage>
        <taxon>Eukaryota</taxon>
        <taxon>Fungi</taxon>
        <taxon>Fungi incertae sedis</taxon>
        <taxon>Mucoromycota</taxon>
        <taxon>Mucoromycotina</taxon>
        <taxon>Mucoromycetes</taxon>
        <taxon>Mucorales</taxon>
        <taxon>Mucorineae</taxon>
        <taxon>Rhizopodaceae</taxon>
        <taxon>Rhizopus</taxon>
    </lineage>
</organism>
<sequence length="1880" mass="215536">MVDHCSHQDQTQVNINQILQQLEARYNADQPYMNLGSHRLVVLNPHKPLDLLNDATLEVYGQHGYKNISCQQPQDEQRLEPHIYELATKVYFLLRRRNEDQAIMLSGLSGSGKSTTHHHLLKELLYLSTHTKRDEKIRNQILGANTILKSFLTAASSHDTSCSNIFQTLQFNKRGHIAGLSNSIFLLDKHRLTRAHLSNFTVFYQLLAGSTADEKQALHITHTTFNYLKPSNQQRQQMDDIAFQDLKFALKQCGFKTKIVAQLCQLLAAILHLGNIQFVDKRHYRLSEKDFGNGLESSQGSCRIKNKETLALVAAALGVTVSRLENTLTHQSKLIGNEFCTAFLTVDLANQQRDNLAQTLYTTLVYWIVTTMNQRLARAEDNTIRTISILDTMSLNSSGDFHSLCSNYVLEQLQQHMLELSFEQEHVEPRPTTILFHGSSGLFACLNNESRRMESYALDATDSNFLSLLFQRKKSSTDYRALLDPSTPSYSFAIKHFESYATDYSIDSFLENNLDTISPDFVHLLKNSCTNMFVAELFNINTSYWITETHPRDSSTIIKAQLPLWPPEPAESRESNRLDNEDQPASKQPNSSSKKGTQTVLDQVSKGLDYLKRKLAPMQVFEVIHIQPNAQQKPNLFEDDHVVHQLNCYKIVTLMNHASDAVYSYTYEQMCERYGPLIDQDGANEDKAIISEWAKSRQYTEREVKLKADSVELSFSVWKSLENQLRTLEKEVSLREKERQATLEAEKERARYAAMIAATEAEEATLQETTESAAQNIDAPNAAMSIDPWSNECNPFADDYKSEFTAEDDQTFIDYQLNSFEDRKSDWYEEEQEEKVLSEGYGPNLDMSEMMKDNNVQPEEQIEEVTITNIRIWWTRFVYFSTWWIPSSALKYIGRMPREDVQMAWREKVTLCILIFFFSAGVIFCIVGLGIIICPEAKDLYTAQDVLNHQSMNDYWISIRGKVYEVTKFVAEDHGSPLAMTTSSSLESLAGRDLSYTFPPPLTVACPGLVEDNSIVVTPNESIVLGPFVHFSGAQQPDKTLKNLRNPDWLTKQFEPIMTPYKKGDLVISMKQMKNDFKSWGRLIAAIDERVYDLTDYMATARRFQTPGINNYHYLHPSVENLFVQFGGSDITEEWKHHTTSMDDTTRARNLACLNNAFYVGRLDFRDSARCTFANYLLLSFALVLSVVIVIKFLAALQFGGTPTPEDHDKFVICQVPCYTEDEESLRKTINSLTAMTYDDKHKLLFLIADGMIIGSGNDRPTPRILLDILEHDEDDEPEAFMFKSIGEGSKQLNYGKVYSGVYQHEGHVVPYVVVVKVGKPTERTKPGNRGKRDSQIICMNFLSKVHFDAEMSPLELEIYYHIKHIIGIDPSLYEYILMVDSDTEVYPDALNRLVSCMLHDSRVIGLCGETELGNQDRSWITMIQVYEYYISHHLVKSFESIFGSVTCLPGCFCMYRIRTANKHIPLIVSPNVIQAYSDNRVDTLHKKNLLHLGEDRYLTTLMMKNFPEYKMMFTPYAKCRTVAPDEWRVLLSQRRRWINSTIHNLLELVMLPELCGFCCLSMRFVVMTDLIGTITLPSSVIYLIYLIYTVVSGAGPIPTIALVTLVGAYGLQSLIFLFKRQWQHIGWMIIYILAIPIFSFFIPVYAFWHFDDFSWGNTRVVVGDNKKKQIIVTDDEKFDEKMIPMKKWSQYEKEMQEAAMLEQDALSGYSSYGRCSCDDYKGENDSLSYRSQYICRYHQEAYEKPVHNYYSTDYNHSFNNLSVHTSQLLPESLPNVEPMGELSLEFSSVLKPVMSPNQEQQIDEKGKPKYVMLPEDDEIEKEIYTILTTSDLMTLTKKQVRDKLSEIFGIDLTIKKDFINSVIERLLESDDILNALQSL</sequence>
<dbReference type="Gene3D" id="1.10.10.60">
    <property type="entry name" value="Homeodomain-like"/>
    <property type="match status" value="1"/>
</dbReference>
<dbReference type="VEuPathDB" id="FungiDB:BCV72DRAFT_270164"/>
<dbReference type="PANTHER" id="PTHR22914:SF13">
    <property type="entry name" value="CHITIN SYNTHASE"/>
    <property type="match status" value="1"/>
</dbReference>
<dbReference type="InterPro" id="IPR027417">
    <property type="entry name" value="P-loop_NTPase"/>
</dbReference>
<keyword evidence="12" id="KW-0547">Nucleotide-binding</keyword>
<dbReference type="InterPro" id="IPR014876">
    <property type="entry name" value="DEK_C"/>
</dbReference>
<protein>
    <recommendedName>
        <fullName evidence="2">chitin synthase</fullName>
        <ecNumber evidence="2">2.4.1.16</ecNumber>
    </recommendedName>
</protein>
<dbReference type="SUPFAM" id="SSF53448">
    <property type="entry name" value="Nucleotide-diphospho-sugar transferases"/>
    <property type="match status" value="1"/>
</dbReference>
<feature type="region of interest" description="Disordered" evidence="13">
    <location>
        <begin position="566"/>
        <end position="598"/>
    </location>
</feature>
<comment type="subcellular location">
    <subcellularLocation>
        <location evidence="1">Cell membrane</location>
        <topology evidence="1">Multi-pass membrane protein</topology>
    </subcellularLocation>
</comment>
<evidence type="ECO:0000256" key="10">
    <source>
        <dbReference type="ARBA" id="ARBA00023175"/>
    </source>
</evidence>
<feature type="transmembrane region" description="Helical" evidence="14">
    <location>
        <begin position="911"/>
        <end position="933"/>
    </location>
</feature>
<keyword evidence="6 14" id="KW-0812">Transmembrane</keyword>
<keyword evidence="10 12" id="KW-0505">Motor protein</keyword>
<dbReference type="PANTHER" id="PTHR22914">
    <property type="entry name" value="CHITIN SYNTHASE"/>
    <property type="match status" value="1"/>
</dbReference>
<dbReference type="InterPro" id="IPR036961">
    <property type="entry name" value="Kinesin_motor_dom_sf"/>
</dbReference>
<evidence type="ECO:0000256" key="1">
    <source>
        <dbReference type="ARBA" id="ARBA00004651"/>
    </source>
</evidence>
<evidence type="ECO:0000256" key="5">
    <source>
        <dbReference type="ARBA" id="ARBA00022679"/>
    </source>
</evidence>
<dbReference type="GO" id="GO:0031505">
    <property type="term" value="P:fungal-type cell wall organization"/>
    <property type="evidence" value="ECO:0007669"/>
    <property type="project" value="TreeGrafter"/>
</dbReference>
<feature type="binding site" evidence="12">
    <location>
        <begin position="107"/>
        <end position="114"/>
    </location>
    <ligand>
        <name>ATP</name>
        <dbReference type="ChEBI" id="CHEBI:30616"/>
    </ligand>
</feature>
<dbReference type="Gene3D" id="1.20.58.530">
    <property type="match status" value="1"/>
</dbReference>
<dbReference type="SUPFAM" id="SSF109715">
    <property type="entry name" value="DEK C-terminal domain"/>
    <property type="match status" value="1"/>
</dbReference>
<evidence type="ECO:0000256" key="8">
    <source>
        <dbReference type="ARBA" id="ARBA00023123"/>
    </source>
</evidence>
<evidence type="ECO:0000256" key="12">
    <source>
        <dbReference type="PROSITE-ProRule" id="PRU00782"/>
    </source>
</evidence>
<keyword evidence="8 12" id="KW-0518">Myosin</keyword>